<name>A0A090G6L3_MESPL</name>
<evidence type="ECO:0008006" key="3">
    <source>
        <dbReference type="Google" id="ProtNLM"/>
    </source>
</evidence>
<sequence>MAKGFKLTGDVQLRANMRRAAGIYDGRAMDEDMEAALEPMRRETERNAAALRNFAGKYPDFFPQPSGSPPGGHVDENVVSVKVSGTAKRRTWWVSFKRRARTIVHLLEFGTAPHFQKNFRGGFFHPGSRAHPFFRPAFDSKHGEVIATLRRRAWLRLTNSIVRRR</sequence>
<evidence type="ECO:0000313" key="1">
    <source>
        <dbReference type="EMBL" id="CDX26647.1"/>
    </source>
</evidence>
<gene>
    <name evidence="1" type="ORF">MPL3356_60480</name>
</gene>
<dbReference type="EMBL" id="CCMZ01000056">
    <property type="protein sequence ID" value="CDX26647.1"/>
    <property type="molecule type" value="Genomic_DNA"/>
</dbReference>
<dbReference type="Proteomes" id="UP000045285">
    <property type="component" value="Unassembled WGS sequence"/>
</dbReference>
<accession>A0A090G6L3</accession>
<protein>
    <recommendedName>
        <fullName evidence="3">HK97 gp10 family phage protein</fullName>
    </recommendedName>
</protein>
<reference evidence="2" key="1">
    <citation type="submission" date="2014-08" db="EMBL/GenBank/DDBJ databases">
        <authorList>
            <person name="Moulin L."/>
        </authorList>
    </citation>
    <scope>NUCLEOTIDE SEQUENCE [LARGE SCALE GENOMIC DNA]</scope>
</reference>
<proteinExistence type="predicted"/>
<dbReference type="AlphaFoldDB" id="A0A090G6L3"/>
<keyword evidence="2" id="KW-1185">Reference proteome</keyword>
<organism evidence="1 2">
    <name type="scientific">Mesorhizobium plurifarium</name>
    <dbReference type="NCBI Taxonomy" id="69974"/>
    <lineage>
        <taxon>Bacteria</taxon>
        <taxon>Pseudomonadati</taxon>
        <taxon>Pseudomonadota</taxon>
        <taxon>Alphaproteobacteria</taxon>
        <taxon>Hyphomicrobiales</taxon>
        <taxon>Phyllobacteriaceae</taxon>
        <taxon>Mesorhizobium</taxon>
    </lineage>
</organism>
<evidence type="ECO:0000313" key="2">
    <source>
        <dbReference type="Proteomes" id="UP000045285"/>
    </source>
</evidence>